<evidence type="ECO:0000256" key="5">
    <source>
        <dbReference type="ARBA" id="ARBA00022989"/>
    </source>
</evidence>
<feature type="compositionally biased region" description="Low complexity" evidence="7">
    <location>
        <begin position="298"/>
        <end position="308"/>
    </location>
</feature>
<evidence type="ECO:0000256" key="8">
    <source>
        <dbReference type="SAM" id="Phobius"/>
    </source>
</evidence>
<feature type="compositionally biased region" description="Low complexity" evidence="7">
    <location>
        <begin position="330"/>
        <end position="339"/>
    </location>
</feature>
<dbReference type="GO" id="GO:0006487">
    <property type="term" value="P:protein N-linked glycosylation"/>
    <property type="evidence" value="ECO:0007669"/>
    <property type="project" value="TreeGrafter"/>
</dbReference>
<dbReference type="Proteomes" id="UP000068243">
    <property type="component" value="Unassembled WGS sequence"/>
</dbReference>
<feature type="domain" description="Ribophorin II C-terminal" evidence="11">
    <location>
        <begin position="181"/>
        <end position="278"/>
    </location>
</feature>
<feature type="domain" description="Helix-turn-helix" evidence="10">
    <location>
        <begin position="452"/>
        <end position="496"/>
    </location>
</feature>
<dbReference type="InterPro" id="IPR008814">
    <property type="entry name" value="Swp1"/>
</dbReference>
<evidence type="ECO:0000256" key="4">
    <source>
        <dbReference type="ARBA" id="ARBA00022824"/>
    </source>
</evidence>
<feature type="compositionally biased region" description="Pro residues" evidence="7">
    <location>
        <begin position="314"/>
        <end position="329"/>
    </location>
</feature>
<dbReference type="PANTHER" id="PTHR12640:SF0">
    <property type="entry name" value="DOLICHYL-DIPHOSPHOOLIGOSACCHARIDE--PROTEIN GLYCOSYLTRANSFERASE SUBUNIT 2"/>
    <property type="match status" value="1"/>
</dbReference>
<organism evidence="12 13">
    <name type="scientific">Aspergillus niger</name>
    <dbReference type="NCBI Taxonomy" id="5061"/>
    <lineage>
        <taxon>Eukaryota</taxon>
        <taxon>Fungi</taxon>
        <taxon>Dikarya</taxon>
        <taxon>Ascomycota</taxon>
        <taxon>Pezizomycotina</taxon>
        <taxon>Eurotiomycetes</taxon>
        <taxon>Eurotiomycetidae</taxon>
        <taxon>Eurotiales</taxon>
        <taxon>Aspergillaceae</taxon>
        <taxon>Aspergillus</taxon>
        <taxon>Aspergillus subgen. Circumdati</taxon>
    </lineage>
</organism>
<feature type="transmembrane region" description="Helical" evidence="8">
    <location>
        <begin position="230"/>
        <end position="250"/>
    </location>
</feature>
<keyword evidence="2 8" id="KW-0812">Transmembrane</keyword>
<dbReference type="EMBL" id="BCMY01000003">
    <property type="protein sequence ID" value="GAQ37716.1"/>
    <property type="molecule type" value="Genomic_DNA"/>
</dbReference>
<dbReference type="UniPathway" id="UPA00378"/>
<evidence type="ECO:0000256" key="7">
    <source>
        <dbReference type="SAM" id="MobiDB-lite"/>
    </source>
</evidence>
<reference evidence="13" key="1">
    <citation type="journal article" date="2016" name="Genome Announc.">
        <title>Draft genome sequence of Aspergillus niger strain An76.</title>
        <authorList>
            <person name="Gong W."/>
            <person name="Cheng Z."/>
            <person name="Zhang H."/>
            <person name="Liu L."/>
            <person name="Gao P."/>
            <person name="Wang L."/>
        </authorList>
    </citation>
    <scope>NUCLEOTIDE SEQUENCE [LARGE SCALE GENOMIC DNA]</scope>
    <source>
        <strain evidence="13">An76</strain>
    </source>
</reference>
<dbReference type="VEuPathDB" id="FungiDB:ASPNIDRAFT2_1186974"/>
<evidence type="ECO:0000256" key="6">
    <source>
        <dbReference type="ARBA" id="ARBA00023136"/>
    </source>
</evidence>
<comment type="caution">
    <text evidence="12">The sequence shown here is derived from an EMBL/GenBank/DDBJ whole genome shotgun (WGS) entry which is preliminary data.</text>
</comment>
<feature type="transmembrane region" description="Helical" evidence="8">
    <location>
        <begin position="190"/>
        <end position="218"/>
    </location>
</feature>
<evidence type="ECO:0000256" key="2">
    <source>
        <dbReference type="ARBA" id="ARBA00022692"/>
    </source>
</evidence>
<name>A0A117DZ05_ASPNG</name>
<dbReference type="GO" id="GO:0008250">
    <property type="term" value="C:oligosaccharyltransferase complex"/>
    <property type="evidence" value="ECO:0007669"/>
    <property type="project" value="InterPro"/>
</dbReference>
<evidence type="ECO:0000256" key="1">
    <source>
        <dbReference type="ARBA" id="ARBA00004477"/>
    </source>
</evidence>
<evidence type="ECO:0000259" key="10">
    <source>
        <dbReference type="Pfam" id="PF22943"/>
    </source>
</evidence>
<dbReference type="Pfam" id="PF22943">
    <property type="entry name" value="HTH_68"/>
    <property type="match status" value="1"/>
</dbReference>
<keyword evidence="6 8" id="KW-0472">Membrane</keyword>
<feature type="compositionally biased region" description="Pro residues" evidence="7">
    <location>
        <begin position="340"/>
        <end position="356"/>
    </location>
</feature>
<dbReference type="VEuPathDB" id="FungiDB:An04g03495"/>
<dbReference type="PaxDb" id="5061-CADANGAP00003972"/>
<feature type="region of interest" description="Disordered" evidence="7">
    <location>
        <begin position="280"/>
        <end position="378"/>
    </location>
</feature>
<accession>A0A117DZ05</accession>
<dbReference type="VEuPathDB" id="FungiDB:ASPNIDRAFT2_1186975"/>
<dbReference type="Pfam" id="PF25147">
    <property type="entry name" value="Ribophorin_II_C"/>
    <property type="match status" value="1"/>
</dbReference>
<dbReference type="VEuPathDB" id="FungiDB:M747DRAFT_370555"/>
<proteinExistence type="predicted"/>
<evidence type="ECO:0000256" key="3">
    <source>
        <dbReference type="ARBA" id="ARBA00022729"/>
    </source>
</evidence>
<feature type="transmembrane region" description="Helical" evidence="8">
    <location>
        <begin position="256"/>
        <end position="277"/>
    </location>
</feature>
<dbReference type="VEuPathDB" id="FungiDB:ATCC64974_79330"/>
<evidence type="ECO:0000256" key="9">
    <source>
        <dbReference type="SAM" id="SignalP"/>
    </source>
</evidence>
<feature type="signal peptide" evidence="9">
    <location>
        <begin position="1"/>
        <end position="23"/>
    </location>
</feature>
<dbReference type="InterPro" id="IPR056790">
    <property type="entry name" value="Ribophorin_II_C"/>
</dbReference>
<dbReference type="InterPro" id="IPR054448">
    <property type="entry name" value="HTH_put_ascomycetes"/>
</dbReference>
<dbReference type="VEuPathDB" id="FungiDB:M747DRAFT_295916"/>
<evidence type="ECO:0000259" key="11">
    <source>
        <dbReference type="Pfam" id="PF25147"/>
    </source>
</evidence>
<gene>
    <name evidence="12" type="ORF">ABL_02276</name>
</gene>
<feature type="chain" id="PRO_5044292127" evidence="9">
    <location>
        <begin position="24"/>
        <end position="499"/>
    </location>
</feature>
<dbReference type="PANTHER" id="PTHR12640">
    <property type="entry name" value="RIBOPHORIN II"/>
    <property type="match status" value="1"/>
</dbReference>
<sequence>MQLWHSVLQLSLLASAAIPTAAASAWGFTDATVSVNTKGAGVGAGVKEVIPDNKALTKPIALGVADTLKVTLTAQEGRTGKHAHQVYLLLQDPETGLDISYPFNIKDNGKSRLDLTQKDLPVQFLSASEPLEARFLIGSFGESTAYNAAAFQLDVTRKADEPVPTVEVSRYGKLPEIHHIFKSDPQSPPIVITLAFVAMVLATLPVLGGVWLFLGVNVNHLPTALKSAPIPHIVFLGSLLSIEGIFFLYYSSWTLFQILPAVAVAGSVAFVSGSRALDPQSQTLQNRQPMGASSSKPARSAAQAVSRRQYPKQPVSPPTSSPAQPPPASKPTRQQRQQPQPQPQPPRQPSRAPPTGPTYHSKEPPSLERSSAIDLDGRDPDFAAQLRTIGPVTPNPTFSHTSTFARQQPAPTVFPPASNPALLVFSARQRLTKAAEQEFEAMGKSGFQGREFVDAFTIRQVLSMRDRQGLSAEEIERLLRLKSGVVGRLGDRGVVGDIG</sequence>
<dbReference type="VEuPathDB" id="FungiDB:An04g03500"/>
<dbReference type="AlphaFoldDB" id="A0A117DZ05"/>
<dbReference type="OMA" id="HCGIRYP"/>
<keyword evidence="3 9" id="KW-0732">Signal</keyword>
<keyword evidence="12" id="KW-0808">Transferase</keyword>
<evidence type="ECO:0000313" key="12">
    <source>
        <dbReference type="EMBL" id="GAQ37716.1"/>
    </source>
</evidence>
<feature type="compositionally biased region" description="Polar residues" evidence="7">
    <location>
        <begin position="280"/>
        <end position="297"/>
    </location>
</feature>
<evidence type="ECO:0000313" key="13">
    <source>
        <dbReference type="Proteomes" id="UP000068243"/>
    </source>
</evidence>
<keyword evidence="4" id="KW-0256">Endoplasmic reticulum</keyword>
<comment type="subcellular location">
    <subcellularLocation>
        <location evidence="1">Endoplasmic reticulum membrane</location>
        <topology evidence="1">Multi-pass membrane protein</topology>
    </subcellularLocation>
</comment>
<keyword evidence="5 8" id="KW-1133">Transmembrane helix</keyword>
<protein>
    <submittedName>
        <fullName evidence="12">Oligosaccharyltransferase subunit ribophorin II</fullName>
    </submittedName>
</protein>
<dbReference type="GO" id="GO:0016740">
    <property type="term" value="F:transferase activity"/>
    <property type="evidence" value="ECO:0007669"/>
    <property type="project" value="UniProtKB-KW"/>
</dbReference>
<dbReference type="OrthoDB" id="432292at2759"/>